<organism evidence="2 3">
    <name type="scientific">Candidatus Lambdaproteobacteria bacterium RIFOXYD2_FULL_56_26</name>
    <dbReference type="NCBI Taxonomy" id="1817773"/>
    <lineage>
        <taxon>Bacteria</taxon>
        <taxon>Pseudomonadati</taxon>
        <taxon>Pseudomonadota</taxon>
        <taxon>Candidatus Lambdaproteobacteria</taxon>
    </lineage>
</organism>
<proteinExistence type="predicted"/>
<accession>A0A1F6GR97</accession>
<sequence length="90" mass="9539">MAQAVRSQGRLENLGCLAVGFVVNTVVLLVGLANGLGYLGLGGLPLQVQDPALSGLLGLVFTPASLFLFWTGVAVWCPKTWFRRLRPGSL</sequence>
<keyword evidence="1" id="KW-0812">Transmembrane</keyword>
<evidence type="ECO:0000313" key="3">
    <source>
        <dbReference type="Proteomes" id="UP000177583"/>
    </source>
</evidence>
<protein>
    <submittedName>
        <fullName evidence="2">Uncharacterized protein</fullName>
    </submittedName>
</protein>
<evidence type="ECO:0000256" key="1">
    <source>
        <dbReference type="SAM" id="Phobius"/>
    </source>
</evidence>
<gene>
    <name evidence="2" type="ORF">A2557_03480</name>
</gene>
<feature type="transmembrane region" description="Helical" evidence="1">
    <location>
        <begin position="53"/>
        <end position="77"/>
    </location>
</feature>
<keyword evidence="1" id="KW-0472">Membrane</keyword>
<evidence type="ECO:0000313" key="2">
    <source>
        <dbReference type="EMBL" id="OGH00707.1"/>
    </source>
</evidence>
<comment type="caution">
    <text evidence="2">The sequence shown here is derived from an EMBL/GenBank/DDBJ whole genome shotgun (WGS) entry which is preliminary data.</text>
</comment>
<dbReference type="Proteomes" id="UP000177583">
    <property type="component" value="Unassembled WGS sequence"/>
</dbReference>
<feature type="transmembrane region" description="Helical" evidence="1">
    <location>
        <begin position="12"/>
        <end position="33"/>
    </location>
</feature>
<name>A0A1F6GR97_9PROT</name>
<keyword evidence="1" id="KW-1133">Transmembrane helix</keyword>
<reference evidence="2 3" key="1">
    <citation type="journal article" date="2016" name="Nat. Commun.">
        <title>Thousands of microbial genomes shed light on interconnected biogeochemical processes in an aquifer system.</title>
        <authorList>
            <person name="Anantharaman K."/>
            <person name="Brown C.T."/>
            <person name="Hug L.A."/>
            <person name="Sharon I."/>
            <person name="Castelle C.J."/>
            <person name="Probst A.J."/>
            <person name="Thomas B.C."/>
            <person name="Singh A."/>
            <person name="Wilkins M.J."/>
            <person name="Karaoz U."/>
            <person name="Brodie E.L."/>
            <person name="Williams K.H."/>
            <person name="Hubbard S.S."/>
            <person name="Banfield J.F."/>
        </authorList>
    </citation>
    <scope>NUCLEOTIDE SEQUENCE [LARGE SCALE GENOMIC DNA]</scope>
</reference>
<dbReference type="EMBL" id="MFNF01000043">
    <property type="protein sequence ID" value="OGH00707.1"/>
    <property type="molecule type" value="Genomic_DNA"/>
</dbReference>
<dbReference type="AlphaFoldDB" id="A0A1F6GR97"/>